<feature type="transmembrane region" description="Helical" evidence="1">
    <location>
        <begin position="52"/>
        <end position="71"/>
    </location>
</feature>
<evidence type="ECO:0000313" key="2">
    <source>
        <dbReference type="EMBL" id="SES85053.1"/>
    </source>
</evidence>
<keyword evidence="1" id="KW-0472">Membrane</keyword>
<keyword evidence="1" id="KW-0812">Transmembrane</keyword>
<organism evidence="2 3">
    <name type="scientific">Hymenobacter actinosclerus</name>
    <dbReference type="NCBI Taxonomy" id="82805"/>
    <lineage>
        <taxon>Bacteria</taxon>
        <taxon>Pseudomonadati</taxon>
        <taxon>Bacteroidota</taxon>
        <taxon>Cytophagia</taxon>
        <taxon>Cytophagales</taxon>
        <taxon>Hymenobacteraceae</taxon>
        <taxon>Hymenobacter</taxon>
    </lineage>
</organism>
<name>A0A1H9ZTG2_9BACT</name>
<dbReference type="EMBL" id="FOHS01000001">
    <property type="protein sequence ID" value="SES85053.1"/>
    <property type="molecule type" value="Genomic_DNA"/>
</dbReference>
<evidence type="ECO:0000313" key="3">
    <source>
        <dbReference type="Proteomes" id="UP000198697"/>
    </source>
</evidence>
<protein>
    <submittedName>
        <fullName evidence="2">Uncharacterized protein</fullName>
    </submittedName>
</protein>
<dbReference type="AlphaFoldDB" id="A0A1H9ZTG2"/>
<keyword evidence="1" id="KW-1133">Transmembrane helix</keyword>
<sequence>MHKQLLLLLVLLLTPAWAFAHGEQVLLPVFAQLVSFVVLGLFVLFGRFTYRVKFWSVSLYLWAMVMLWIFSGSDTTIRSMEQLSILIALVLIICPLVAWLVVWWKQNQ</sequence>
<evidence type="ECO:0000256" key="1">
    <source>
        <dbReference type="SAM" id="Phobius"/>
    </source>
</evidence>
<gene>
    <name evidence="2" type="ORF">SAMN04487998_0466</name>
</gene>
<keyword evidence="3" id="KW-1185">Reference proteome</keyword>
<feature type="transmembrane region" description="Helical" evidence="1">
    <location>
        <begin position="83"/>
        <end position="104"/>
    </location>
</feature>
<dbReference type="STRING" id="82805.SAMN04487998_0466"/>
<reference evidence="3" key="1">
    <citation type="submission" date="2016-10" db="EMBL/GenBank/DDBJ databases">
        <authorList>
            <person name="Varghese N."/>
            <person name="Submissions S."/>
        </authorList>
    </citation>
    <scope>NUCLEOTIDE SEQUENCE [LARGE SCALE GENOMIC DNA]</scope>
    <source>
        <strain evidence="3">DSM 15310</strain>
    </source>
</reference>
<feature type="transmembrane region" description="Helical" evidence="1">
    <location>
        <begin position="28"/>
        <end position="45"/>
    </location>
</feature>
<accession>A0A1H9ZTG2</accession>
<dbReference type="Proteomes" id="UP000198697">
    <property type="component" value="Unassembled WGS sequence"/>
</dbReference>
<dbReference type="RefSeq" id="WP_092767873.1">
    <property type="nucleotide sequence ID" value="NZ_FOHS01000001.1"/>
</dbReference>
<proteinExistence type="predicted"/>